<dbReference type="EMBL" id="AP012337">
    <property type="protein sequence ID" value="BAL98634.1"/>
    <property type="molecule type" value="Genomic_DNA"/>
</dbReference>
<organism evidence="1 2">
    <name type="scientific">Caldilinea aerophila (strain DSM 14535 / JCM 11387 / NBRC 104270 / STL-6-O1)</name>
    <dbReference type="NCBI Taxonomy" id="926550"/>
    <lineage>
        <taxon>Bacteria</taxon>
        <taxon>Bacillati</taxon>
        <taxon>Chloroflexota</taxon>
        <taxon>Caldilineae</taxon>
        <taxon>Caldilineales</taxon>
        <taxon>Caldilineaceae</taxon>
        <taxon>Caldilinea</taxon>
    </lineage>
</organism>
<evidence type="ECO:0000313" key="2">
    <source>
        <dbReference type="Proteomes" id="UP000007880"/>
    </source>
</evidence>
<dbReference type="AlphaFoldDB" id="I0I047"/>
<dbReference type="STRING" id="926550.CLDAP_05950"/>
<protein>
    <submittedName>
        <fullName evidence="1">Uncharacterized protein</fullName>
    </submittedName>
</protein>
<sequence>MPLLDRATSFQGLPQQFSIFIAVVIYCCSGHAGSEPVLRARSLHLFHFHFIRKNTPGMR</sequence>
<accession>I0I047</accession>
<proteinExistence type="predicted"/>
<keyword evidence="2" id="KW-1185">Reference proteome</keyword>
<dbReference type="HOGENOM" id="CLU_2951538_0_0_0"/>
<reference evidence="1 2" key="1">
    <citation type="submission" date="2012-02" db="EMBL/GenBank/DDBJ databases">
        <title>Complete genome sequence of Caldilinea aerophila DSM 14535 (= NBRC 102666).</title>
        <authorList>
            <person name="Oguchi A."/>
            <person name="Hosoyama A."/>
            <person name="Sekine M."/>
            <person name="Fukai R."/>
            <person name="Kato Y."/>
            <person name="Nakamura S."/>
            <person name="Hanada S."/>
            <person name="Yamazaki S."/>
            <person name="Fujita N."/>
        </authorList>
    </citation>
    <scope>NUCLEOTIDE SEQUENCE [LARGE SCALE GENOMIC DNA]</scope>
    <source>
        <strain evidence="2">DSM 14535 / JCM 11387 / NBRC 104270 / STL-6-O1</strain>
    </source>
</reference>
<name>I0I047_CALAS</name>
<gene>
    <name evidence="1" type="ordered locus">CLDAP_05950</name>
</gene>
<dbReference type="Proteomes" id="UP000007880">
    <property type="component" value="Chromosome"/>
</dbReference>
<evidence type="ECO:0000313" key="1">
    <source>
        <dbReference type="EMBL" id="BAL98634.1"/>
    </source>
</evidence>
<dbReference type="KEGG" id="cap:CLDAP_05950"/>